<keyword evidence="2" id="KW-1185">Reference proteome</keyword>
<evidence type="ECO:0008006" key="3">
    <source>
        <dbReference type="Google" id="ProtNLM"/>
    </source>
</evidence>
<dbReference type="EMBL" id="NKUJ01000110">
    <property type="protein sequence ID" value="RMJ13355.1"/>
    <property type="molecule type" value="Genomic_DNA"/>
</dbReference>
<sequence length="117" mass="13173">MTAEAPPKYIYKIIPSAPADPFPKEHPLSELDRNDGFIHLSTSTQVPKTASLFFNDASSLWIVKLGYEQFTGSTKWEDGFPHLYGNFGADNVDSVEKFVRDVDQTWGQVMEGSSWLE</sequence>
<dbReference type="Pfam" id="PF06108">
    <property type="entry name" value="DUF952"/>
    <property type="match status" value="1"/>
</dbReference>
<dbReference type="STRING" id="2010991.A0A3M2S8A9"/>
<dbReference type="PANTHER" id="PTHR34129:SF1">
    <property type="entry name" value="DUF952 DOMAIN-CONTAINING PROTEIN"/>
    <property type="match status" value="1"/>
</dbReference>
<accession>A0A3M2S8A9</accession>
<dbReference type="SUPFAM" id="SSF56399">
    <property type="entry name" value="ADP-ribosylation"/>
    <property type="match status" value="1"/>
</dbReference>
<organism evidence="1 2">
    <name type="scientific">Fusarium kuroshium</name>
    <dbReference type="NCBI Taxonomy" id="2010991"/>
    <lineage>
        <taxon>Eukaryota</taxon>
        <taxon>Fungi</taxon>
        <taxon>Dikarya</taxon>
        <taxon>Ascomycota</taxon>
        <taxon>Pezizomycotina</taxon>
        <taxon>Sordariomycetes</taxon>
        <taxon>Hypocreomycetidae</taxon>
        <taxon>Hypocreales</taxon>
        <taxon>Nectriaceae</taxon>
        <taxon>Fusarium</taxon>
        <taxon>Fusarium solani species complex</taxon>
    </lineage>
</organism>
<proteinExistence type="predicted"/>
<dbReference type="OrthoDB" id="3335358at2759"/>
<protein>
    <recommendedName>
        <fullName evidence="3">DUF952 domain-containing protein</fullName>
    </recommendedName>
</protein>
<dbReference type="PANTHER" id="PTHR34129">
    <property type="entry name" value="BLR1139 PROTEIN"/>
    <property type="match status" value="1"/>
</dbReference>
<comment type="caution">
    <text evidence="1">The sequence shown here is derived from an EMBL/GenBank/DDBJ whole genome shotgun (WGS) entry which is preliminary data.</text>
</comment>
<evidence type="ECO:0000313" key="2">
    <source>
        <dbReference type="Proteomes" id="UP000277212"/>
    </source>
</evidence>
<dbReference type="Gene3D" id="3.20.170.20">
    <property type="entry name" value="Protein of unknown function DUF952"/>
    <property type="match status" value="1"/>
</dbReference>
<dbReference type="InterPro" id="IPR009297">
    <property type="entry name" value="DUF952"/>
</dbReference>
<evidence type="ECO:0000313" key="1">
    <source>
        <dbReference type="EMBL" id="RMJ13355.1"/>
    </source>
</evidence>
<reference evidence="1 2" key="1">
    <citation type="submission" date="2017-06" db="EMBL/GenBank/DDBJ databases">
        <title>Comparative genomic analysis of Ambrosia Fusariam Clade fungi.</title>
        <authorList>
            <person name="Stajich J.E."/>
            <person name="Carrillo J."/>
            <person name="Kijimoto T."/>
            <person name="Eskalen A."/>
            <person name="O'Donnell K."/>
            <person name="Kasson M."/>
        </authorList>
    </citation>
    <scope>NUCLEOTIDE SEQUENCE [LARGE SCALE GENOMIC DNA]</scope>
    <source>
        <strain evidence="1">UCR3666</strain>
    </source>
</reference>
<gene>
    <name evidence="1" type="ORF">CDV36_006978</name>
</gene>
<dbReference type="Proteomes" id="UP000277212">
    <property type="component" value="Unassembled WGS sequence"/>
</dbReference>
<name>A0A3M2S8A9_9HYPO</name>
<dbReference type="AlphaFoldDB" id="A0A3M2S8A9"/>